<dbReference type="EC" id="3.4.24.-" evidence="9"/>
<evidence type="ECO:0000256" key="2">
    <source>
        <dbReference type="ARBA" id="ARBA00022670"/>
    </source>
</evidence>
<proteinExistence type="predicted"/>
<gene>
    <name evidence="9" type="primary">pepF1_3</name>
    <name evidence="9" type="ORF">GALL_103710</name>
</gene>
<dbReference type="Gene3D" id="1.10.287.830">
    <property type="entry name" value="putative peptidase helix hairpin domain like"/>
    <property type="match status" value="1"/>
</dbReference>
<keyword evidence="6" id="KW-0482">Metalloprotease</keyword>
<protein>
    <submittedName>
        <fullName evidence="9">Oligoendopeptidase F, plasmid</fullName>
        <ecNumber evidence="9">3.4.24.-</ecNumber>
    </submittedName>
</protein>
<dbReference type="Pfam" id="PF08439">
    <property type="entry name" value="Peptidase_M3_N"/>
    <property type="match status" value="1"/>
</dbReference>
<evidence type="ECO:0000256" key="5">
    <source>
        <dbReference type="ARBA" id="ARBA00022833"/>
    </source>
</evidence>
<keyword evidence="2" id="KW-0645">Protease</keyword>
<evidence type="ECO:0000313" key="9">
    <source>
        <dbReference type="EMBL" id="OIR07413.1"/>
    </source>
</evidence>
<reference evidence="9" key="1">
    <citation type="submission" date="2016-10" db="EMBL/GenBank/DDBJ databases">
        <title>Sequence of Gallionella enrichment culture.</title>
        <authorList>
            <person name="Poehlein A."/>
            <person name="Muehling M."/>
            <person name="Daniel R."/>
        </authorList>
    </citation>
    <scope>NUCLEOTIDE SEQUENCE</scope>
</reference>
<evidence type="ECO:0000256" key="6">
    <source>
        <dbReference type="ARBA" id="ARBA00023049"/>
    </source>
</evidence>
<dbReference type="EMBL" id="MLJW01000037">
    <property type="protein sequence ID" value="OIR07413.1"/>
    <property type="molecule type" value="Genomic_DNA"/>
</dbReference>
<keyword evidence="4 9" id="KW-0378">Hydrolase</keyword>
<dbReference type="NCBIfam" id="TIGR00181">
    <property type="entry name" value="pepF"/>
    <property type="match status" value="1"/>
</dbReference>
<dbReference type="SUPFAM" id="SSF55486">
    <property type="entry name" value="Metalloproteases ('zincins'), catalytic domain"/>
    <property type="match status" value="1"/>
</dbReference>
<evidence type="ECO:0000259" key="7">
    <source>
        <dbReference type="Pfam" id="PF01432"/>
    </source>
</evidence>
<dbReference type="Gene3D" id="1.10.1370.20">
    <property type="entry name" value="Oligoendopeptidase f, C-terminal domain"/>
    <property type="match status" value="1"/>
</dbReference>
<name>A0A1J5STS4_9ZZZZ</name>
<sequence>MKTTLAFTCLLALSPLAGAATVDEAAAQSKNDPAYVWDLSLVYKDEAAFQAAKAALAAEIPKLLRFHGHLGDSAATLQEAMDTVYGMRKQLARLSSYASQKLDENLKDAGALERNQEVDLLATDFSQAASFIDPELLADGRAKIEGYVNATPGLAPYRFPIAEIFRKAPHTLGTQAEHVLSATSLITGTPESVYSILTSADMPWPTVKLSDGREVVVDQAGYTKYRALPNRADREAVFRAFFGTFKHYERTLGVSLYSQVKTDWFKASARNYPSSLAAALADNDVPESVYRMLIEQTNANLPTLYRYYRLRGRLLGIKDLRYWDIYPPIVKLDKIFPYSTAKRLVIDATRPLGADYTRLITSSLDGRYTHVYPSPGKRSGAYMNGAIYDVHPFVLTNFNDDYESVSTLAHEWGHGCHSLLANTHQPYPTADYSIFVAEIASTCNEALLLDHMLKVARTDDERLYYLGNALENLRATFFRQAMFAEFELRIHEVVEHGGALSGARLSQIYGELLRKYQGDAQGVMKIDDFVTDEWAYIPHFYMDFYVYQYATSIAASQAFADRIMKGEPGARETYLAMLEAGGSDHPYELVKRAGVDLATPAPYQALAARMNSIMDQIQAILDKRGE</sequence>
<feature type="domain" description="Peptidase M3A/M3B catalytic" evidence="7">
    <location>
        <begin position="228"/>
        <end position="604"/>
    </location>
</feature>
<dbReference type="GO" id="GO:0046872">
    <property type="term" value="F:metal ion binding"/>
    <property type="evidence" value="ECO:0007669"/>
    <property type="project" value="UniProtKB-KW"/>
</dbReference>
<evidence type="ECO:0000256" key="4">
    <source>
        <dbReference type="ARBA" id="ARBA00022801"/>
    </source>
</evidence>
<dbReference type="PANTHER" id="PTHR11804:SF84">
    <property type="entry name" value="SACCHAROLYSIN"/>
    <property type="match status" value="1"/>
</dbReference>
<dbReference type="GO" id="GO:0004222">
    <property type="term" value="F:metalloendopeptidase activity"/>
    <property type="evidence" value="ECO:0007669"/>
    <property type="project" value="InterPro"/>
</dbReference>
<dbReference type="GO" id="GO:0006518">
    <property type="term" value="P:peptide metabolic process"/>
    <property type="evidence" value="ECO:0007669"/>
    <property type="project" value="TreeGrafter"/>
</dbReference>
<dbReference type="CDD" id="cd09608">
    <property type="entry name" value="M3B_PepF"/>
    <property type="match status" value="1"/>
</dbReference>
<evidence type="ECO:0000256" key="3">
    <source>
        <dbReference type="ARBA" id="ARBA00022723"/>
    </source>
</evidence>
<dbReference type="AlphaFoldDB" id="A0A1J5STS4"/>
<dbReference type="GO" id="GO:0006508">
    <property type="term" value="P:proteolysis"/>
    <property type="evidence" value="ECO:0007669"/>
    <property type="project" value="UniProtKB-KW"/>
</dbReference>
<dbReference type="Gene3D" id="1.20.140.70">
    <property type="entry name" value="Oligopeptidase f, N-terminal domain"/>
    <property type="match status" value="1"/>
</dbReference>
<dbReference type="InterPro" id="IPR004438">
    <property type="entry name" value="Peptidase_M3B"/>
</dbReference>
<accession>A0A1J5STS4</accession>
<keyword evidence="3" id="KW-0479">Metal-binding</keyword>
<feature type="domain" description="Oligopeptidase F N-terminal" evidence="8">
    <location>
        <begin position="135"/>
        <end position="202"/>
    </location>
</feature>
<dbReference type="InterPro" id="IPR013647">
    <property type="entry name" value="OligopepF_N_dom"/>
</dbReference>
<comment type="caution">
    <text evidence="9">The sequence shown here is derived from an EMBL/GenBank/DDBJ whole genome shotgun (WGS) entry which is preliminary data.</text>
</comment>
<comment type="cofactor">
    <cofactor evidence="1">
        <name>Zn(2+)</name>
        <dbReference type="ChEBI" id="CHEBI:29105"/>
    </cofactor>
</comment>
<dbReference type="Pfam" id="PF01432">
    <property type="entry name" value="Peptidase_M3"/>
    <property type="match status" value="1"/>
</dbReference>
<evidence type="ECO:0000259" key="8">
    <source>
        <dbReference type="Pfam" id="PF08439"/>
    </source>
</evidence>
<organism evidence="9">
    <name type="scientific">mine drainage metagenome</name>
    <dbReference type="NCBI Taxonomy" id="410659"/>
    <lineage>
        <taxon>unclassified sequences</taxon>
        <taxon>metagenomes</taxon>
        <taxon>ecological metagenomes</taxon>
    </lineage>
</organism>
<dbReference type="InterPro" id="IPR042088">
    <property type="entry name" value="OligoPept_F_C"/>
</dbReference>
<evidence type="ECO:0000256" key="1">
    <source>
        <dbReference type="ARBA" id="ARBA00001947"/>
    </source>
</evidence>
<dbReference type="InterPro" id="IPR045090">
    <property type="entry name" value="Pept_M3A_M3B"/>
</dbReference>
<dbReference type="InterPro" id="IPR001567">
    <property type="entry name" value="Pept_M3A_M3B_dom"/>
</dbReference>
<dbReference type="PANTHER" id="PTHR11804">
    <property type="entry name" value="PROTEASE M3 THIMET OLIGOPEPTIDASE-RELATED"/>
    <property type="match status" value="1"/>
</dbReference>
<keyword evidence="5" id="KW-0862">Zinc</keyword>